<proteinExistence type="predicted"/>
<dbReference type="PANTHER" id="PTHR14379">
    <property type="entry name" value="LIMKAIN B LKAP"/>
    <property type="match status" value="1"/>
</dbReference>
<dbReference type="GO" id="GO:0004540">
    <property type="term" value="F:RNA nuclease activity"/>
    <property type="evidence" value="ECO:0007669"/>
    <property type="project" value="InterPro"/>
</dbReference>
<sequence length="492" mass="55885">MSGNDAAKTGKIEVWWDMKDCPIPEGYDAGRVRPSIERAFKERGYTGPVSITAYADQTQTPCHVLRGLSSTGVAVAHTRSGSTCSVMYRDMVEWRGQNPPPATIMIISDQVQGDLSLDLARLQQRDRYGLFLAYSTKRCNDFLLVYFANCRWRQLLLEEGEGAPLVASGGLSSSSAVMFYCKSCNFDCQSLKKFRKHLSSYKHGMEEAIKPPDTKLLSATKTWARNYPATPEHATANIHVLWDMNDCPIPEGYDARRVRPSIERAFKEIGYSGPISITAYADQKQTPLHHLLSLSSTGVDFAHTLPWVHYSRMISDFERWSSVNPAPASILIISDEVASSKYRSKIICRSLQKNNYNCFLAYSVRPFEMPLLVTSAEWLWDSLLAVSETRRHTLEKCSESERVVASTGGMFCCKLCLCDCKSLDDFNKHLSSKEHTKEENRITTHSQSFPRRHREFKISKYHDEEGYPPKTKRMRKAPRKGFLPRPLRFTNV</sequence>
<dbReference type="InterPro" id="IPR024768">
    <property type="entry name" value="Marf1"/>
</dbReference>
<gene>
    <name evidence="3" type="ORF">Bca52824_095381</name>
</gene>
<evidence type="ECO:0000313" key="3">
    <source>
        <dbReference type="EMBL" id="KAG2242771.1"/>
    </source>
</evidence>
<dbReference type="Pfam" id="PF01936">
    <property type="entry name" value="NYN"/>
    <property type="match status" value="2"/>
</dbReference>
<dbReference type="Proteomes" id="UP000886595">
    <property type="component" value="Unassembled WGS sequence"/>
</dbReference>
<organism evidence="3 4">
    <name type="scientific">Brassica carinata</name>
    <name type="common">Ethiopian mustard</name>
    <name type="synonym">Abyssinian cabbage</name>
    <dbReference type="NCBI Taxonomy" id="52824"/>
    <lineage>
        <taxon>Eukaryota</taxon>
        <taxon>Viridiplantae</taxon>
        <taxon>Streptophyta</taxon>
        <taxon>Embryophyta</taxon>
        <taxon>Tracheophyta</taxon>
        <taxon>Spermatophyta</taxon>
        <taxon>Magnoliopsida</taxon>
        <taxon>eudicotyledons</taxon>
        <taxon>Gunneridae</taxon>
        <taxon>Pentapetalae</taxon>
        <taxon>rosids</taxon>
        <taxon>malvids</taxon>
        <taxon>Brassicales</taxon>
        <taxon>Brassicaceae</taxon>
        <taxon>Brassiceae</taxon>
        <taxon>Brassica</taxon>
    </lineage>
</organism>
<evidence type="ECO:0000256" key="1">
    <source>
        <dbReference type="SAM" id="MobiDB-lite"/>
    </source>
</evidence>
<dbReference type="CDD" id="cd10910">
    <property type="entry name" value="PIN_limkain_b1_N_like"/>
    <property type="match status" value="2"/>
</dbReference>
<name>A0A8X7P0G6_BRACI</name>
<comment type="caution">
    <text evidence="3">The sequence shown here is derived from an EMBL/GenBank/DDBJ whole genome shotgun (WGS) entry which is preliminary data.</text>
</comment>
<dbReference type="EMBL" id="JAAMPC010000359">
    <property type="protein sequence ID" value="KAG2242771.1"/>
    <property type="molecule type" value="Genomic_DNA"/>
</dbReference>
<dbReference type="InterPro" id="IPR021139">
    <property type="entry name" value="NYN"/>
</dbReference>
<accession>A0A8X7P0G6</accession>
<protein>
    <recommendedName>
        <fullName evidence="2">NYN domain-containing protein</fullName>
    </recommendedName>
</protein>
<keyword evidence="4" id="KW-1185">Reference proteome</keyword>
<dbReference type="AlphaFoldDB" id="A0A8X7P0G6"/>
<dbReference type="PANTHER" id="PTHR14379:SF35">
    <property type="entry name" value="NYN DOMAIN-CONTAINING PROTEIN"/>
    <property type="match status" value="1"/>
</dbReference>
<feature type="domain" description="NYN" evidence="2">
    <location>
        <begin position="238"/>
        <end position="359"/>
    </location>
</feature>
<reference evidence="3 4" key="1">
    <citation type="submission" date="2020-02" db="EMBL/GenBank/DDBJ databases">
        <authorList>
            <person name="Ma Q."/>
            <person name="Huang Y."/>
            <person name="Song X."/>
            <person name="Pei D."/>
        </authorList>
    </citation>
    <scope>NUCLEOTIDE SEQUENCE [LARGE SCALE GENOMIC DNA]</scope>
    <source>
        <strain evidence="3">Sxm20200214</strain>
        <tissue evidence="3">Leaf</tissue>
    </source>
</reference>
<evidence type="ECO:0000313" key="4">
    <source>
        <dbReference type="Proteomes" id="UP000886595"/>
    </source>
</evidence>
<dbReference type="GO" id="GO:0005777">
    <property type="term" value="C:peroxisome"/>
    <property type="evidence" value="ECO:0007669"/>
    <property type="project" value="InterPro"/>
</dbReference>
<feature type="compositionally biased region" description="Basic residues" evidence="1">
    <location>
        <begin position="470"/>
        <end position="479"/>
    </location>
</feature>
<dbReference type="GO" id="GO:0010468">
    <property type="term" value="P:regulation of gene expression"/>
    <property type="evidence" value="ECO:0007669"/>
    <property type="project" value="InterPro"/>
</dbReference>
<dbReference type="OrthoDB" id="549353at2759"/>
<feature type="domain" description="NYN" evidence="2">
    <location>
        <begin position="11"/>
        <end position="133"/>
    </location>
</feature>
<evidence type="ECO:0000259" key="2">
    <source>
        <dbReference type="Pfam" id="PF01936"/>
    </source>
</evidence>
<feature type="region of interest" description="Disordered" evidence="1">
    <location>
        <begin position="463"/>
        <end position="492"/>
    </location>
</feature>